<gene>
    <name evidence="1" type="ORF">C4520_01955</name>
</gene>
<reference evidence="1 2" key="1">
    <citation type="journal article" date="2017" name="ISME J.">
        <title>Energy and carbon metabolisms in a deep terrestrial subsurface fluid microbial community.</title>
        <authorList>
            <person name="Momper L."/>
            <person name="Jungbluth S.P."/>
            <person name="Lee M.D."/>
            <person name="Amend J.P."/>
        </authorList>
    </citation>
    <scope>NUCLEOTIDE SEQUENCE [LARGE SCALE GENOMIC DNA]</scope>
    <source>
        <strain evidence="1">SURF_5</strain>
    </source>
</reference>
<dbReference type="Proteomes" id="UP000265882">
    <property type="component" value="Unassembled WGS sequence"/>
</dbReference>
<dbReference type="Gene3D" id="3.10.450.50">
    <property type="match status" value="1"/>
</dbReference>
<protein>
    <submittedName>
        <fullName evidence="1">SEC-C domain-containing protein</fullName>
    </submittedName>
</protein>
<organism evidence="1 2">
    <name type="scientific">Abyssobacteria bacterium (strain SURF_5)</name>
    <dbReference type="NCBI Taxonomy" id="2093360"/>
    <lineage>
        <taxon>Bacteria</taxon>
        <taxon>Pseudomonadati</taxon>
        <taxon>Candidatus Hydrogenedentota</taxon>
        <taxon>Candidatus Abyssobacteria</taxon>
    </lineage>
</organism>
<evidence type="ECO:0000313" key="1">
    <source>
        <dbReference type="EMBL" id="RJP25662.1"/>
    </source>
</evidence>
<dbReference type="EMBL" id="QZKU01000019">
    <property type="protein sequence ID" value="RJP25662.1"/>
    <property type="molecule type" value="Genomic_DNA"/>
</dbReference>
<dbReference type="SUPFAM" id="SSF103642">
    <property type="entry name" value="Sec-C motif"/>
    <property type="match status" value="1"/>
</dbReference>
<dbReference type="InterPro" id="IPR058292">
    <property type="entry name" value="DUF7986"/>
</dbReference>
<dbReference type="AlphaFoldDB" id="A0A3A4P3D0"/>
<dbReference type="InterPro" id="IPR004027">
    <property type="entry name" value="SEC_C_motif"/>
</dbReference>
<dbReference type="Pfam" id="PF02810">
    <property type="entry name" value="SEC-C"/>
    <property type="match status" value="1"/>
</dbReference>
<dbReference type="Pfam" id="PF25948">
    <property type="entry name" value="DUF7986"/>
    <property type="match status" value="1"/>
</dbReference>
<comment type="caution">
    <text evidence="1">The sequence shown here is derived from an EMBL/GenBank/DDBJ whole genome shotgun (WGS) entry which is preliminary data.</text>
</comment>
<name>A0A3A4P3D0_ABYX5</name>
<sequence length="239" mass="27101">MATVGRNEPCLCGSGKKYKKCCMAKDTSINLQEFRSARAEESLRNQILKFAMSARFKDEMVEAYSVYTSGKALLPKQDPLDNIRFLDWFIHEHVLSKESKPVMQLFGEVRGRYLDDDQKKLLDEWKQSRLGAFEVEKVEENVVSLIDVFTGQQHSIEDETAREEVKQGEVIVARMTSSWGKQKLGGAPIILAPEKKQKLMDEVNAAFEKHKEEHPDSDISQYLSTHAHVLSTAAADLHG</sequence>
<proteinExistence type="predicted"/>
<accession>A0A3A4P3D0</accession>
<evidence type="ECO:0000313" key="2">
    <source>
        <dbReference type="Proteomes" id="UP000265882"/>
    </source>
</evidence>